<reference evidence="2 3" key="1">
    <citation type="submission" date="2014-03" db="EMBL/GenBank/DDBJ databases">
        <title>Genome sequence of Bordetella holmseii.</title>
        <authorList>
            <person name="Harvill E."/>
            <person name="Goodfield L.L."/>
            <person name="Ivanov Y."/>
            <person name="Meyer J.A."/>
            <person name="Newth C."/>
            <person name="Cassiday P."/>
            <person name="Tondella M.L."/>
            <person name="Liao P."/>
            <person name="Zimmerman J."/>
            <person name="Meert K."/>
            <person name="Wessel D."/>
            <person name="Berger J."/>
            <person name="Dean J.M."/>
            <person name="Holubkov R."/>
            <person name="Burr J."/>
            <person name="Liu T."/>
            <person name="Brinkac L.M."/>
            <person name="Sanka R."/>
            <person name="Kim M."/>
            <person name="Losada L."/>
        </authorList>
    </citation>
    <scope>NUCLEOTIDE SEQUENCE [LARGE SCALE GENOMIC DNA]</scope>
    <source>
        <strain evidence="2 3">CDC-H585-BH</strain>
    </source>
</reference>
<dbReference type="STRING" id="35814.BBB42_01150"/>
<feature type="transmembrane region" description="Helical" evidence="1">
    <location>
        <begin position="74"/>
        <end position="95"/>
    </location>
</feature>
<evidence type="ECO:0000256" key="1">
    <source>
        <dbReference type="SAM" id="Phobius"/>
    </source>
</evidence>
<keyword evidence="1" id="KW-0812">Transmembrane</keyword>
<dbReference type="GeneID" id="93121576"/>
<evidence type="ECO:0000313" key="3">
    <source>
        <dbReference type="Proteomes" id="UP000026682"/>
    </source>
</evidence>
<evidence type="ECO:0000313" key="2">
    <source>
        <dbReference type="EMBL" id="KAL00017.1"/>
    </source>
</evidence>
<feature type="transmembrane region" description="Helical" evidence="1">
    <location>
        <begin position="16"/>
        <end position="37"/>
    </location>
</feature>
<name>A0A158M9A7_9BORD</name>
<feature type="transmembrane region" description="Helical" evidence="1">
    <location>
        <begin position="44"/>
        <end position="68"/>
    </location>
</feature>
<sequence length="96" mass="10074">MKTDTSYRLGVLSRTLAAIVGGYSATALITSALALLLSRSIAPATSVLASSLLAFAIYALLVLPVFRVATALRAWIWVMAWAAGAALLLLLLRVLS</sequence>
<organism evidence="2 3">
    <name type="scientific">Bordetella holmesii CDC-H585-BH</name>
    <dbReference type="NCBI Taxonomy" id="1331206"/>
    <lineage>
        <taxon>Bacteria</taxon>
        <taxon>Pseudomonadati</taxon>
        <taxon>Pseudomonadota</taxon>
        <taxon>Betaproteobacteria</taxon>
        <taxon>Burkholderiales</taxon>
        <taxon>Alcaligenaceae</taxon>
        <taxon>Bordetella</taxon>
    </lineage>
</organism>
<dbReference type="EMBL" id="JFZZ01000007">
    <property type="protein sequence ID" value="KAL00017.1"/>
    <property type="molecule type" value="Genomic_DNA"/>
</dbReference>
<accession>A0A158M9A7</accession>
<dbReference type="RefSeq" id="WP_005017706.1">
    <property type="nucleotide sequence ID" value="NZ_JFZZ01000007.1"/>
</dbReference>
<protein>
    <submittedName>
        <fullName evidence="2">Putative N-acetyltransferase YedL</fullName>
    </submittedName>
</protein>
<keyword evidence="2" id="KW-0808">Transferase</keyword>
<proteinExistence type="predicted"/>
<keyword evidence="1" id="KW-0472">Membrane</keyword>
<dbReference type="Proteomes" id="UP000026682">
    <property type="component" value="Unassembled WGS sequence"/>
</dbReference>
<gene>
    <name evidence="2" type="ORF">L497_3289</name>
</gene>
<dbReference type="GO" id="GO:0016740">
    <property type="term" value="F:transferase activity"/>
    <property type="evidence" value="ECO:0007669"/>
    <property type="project" value="UniProtKB-KW"/>
</dbReference>
<comment type="caution">
    <text evidence="2">The sequence shown here is derived from an EMBL/GenBank/DDBJ whole genome shotgun (WGS) entry which is preliminary data.</text>
</comment>
<keyword evidence="1" id="KW-1133">Transmembrane helix</keyword>
<dbReference type="AlphaFoldDB" id="A0A158M9A7"/>
<dbReference type="PATRIC" id="fig|1331206.3.peg.142"/>